<evidence type="ECO:0000313" key="4">
    <source>
        <dbReference type="Proteomes" id="UP001556367"/>
    </source>
</evidence>
<feature type="region of interest" description="Disordered" evidence="2">
    <location>
        <begin position="74"/>
        <end position="104"/>
    </location>
</feature>
<dbReference type="EMBL" id="JASNQZ010000001">
    <property type="protein sequence ID" value="KAL0961311.1"/>
    <property type="molecule type" value="Genomic_DNA"/>
</dbReference>
<evidence type="ECO:0000256" key="1">
    <source>
        <dbReference type="SAM" id="Coils"/>
    </source>
</evidence>
<feature type="coiled-coil region" evidence="1">
    <location>
        <begin position="21"/>
        <end position="48"/>
    </location>
</feature>
<keyword evidence="1" id="KW-0175">Coiled coil</keyword>
<dbReference type="Proteomes" id="UP001556367">
    <property type="component" value="Unassembled WGS sequence"/>
</dbReference>
<protein>
    <submittedName>
        <fullName evidence="3">Uncharacterized protein</fullName>
    </submittedName>
</protein>
<name>A0ABR3K0P8_9AGAR</name>
<evidence type="ECO:0000313" key="3">
    <source>
        <dbReference type="EMBL" id="KAL0961311.1"/>
    </source>
</evidence>
<sequence length="183" mass="21082">MGTTGQERDDPSFVTPIAIQIEGIQHLLREQQEERRLYEEEMQRREVERLERHVDKEKEFDKLRDKIERIQVLATRPTTVSRQGADGNEGSNMDPSAPDPIAPADIDSTEKLIHAMRDAHEQKQAQILAWATGETQISQHLHTHSSHETISRSTLTVPFSDRIAEKKRDCDRGLAELQMPRER</sequence>
<proteinExistence type="predicted"/>
<gene>
    <name evidence="3" type="ORF">HGRIS_006270</name>
</gene>
<accession>A0ABR3K0P8</accession>
<reference evidence="4" key="1">
    <citation type="submission" date="2024-06" db="EMBL/GenBank/DDBJ databases">
        <title>Multi-omics analyses provide insights into the biosynthesis of the anticancer antibiotic pleurotin in Hohenbuehelia grisea.</title>
        <authorList>
            <person name="Weaver J.A."/>
            <person name="Alberti F."/>
        </authorList>
    </citation>
    <scope>NUCLEOTIDE SEQUENCE [LARGE SCALE GENOMIC DNA]</scope>
    <source>
        <strain evidence="4">T-177</strain>
    </source>
</reference>
<keyword evidence="4" id="KW-1185">Reference proteome</keyword>
<evidence type="ECO:0000256" key="2">
    <source>
        <dbReference type="SAM" id="MobiDB-lite"/>
    </source>
</evidence>
<comment type="caution">
    <text evidence="3">The sequence shown here is derived from an EMBL/GenBank/DDBJ whole genome shotgun (WGS) entry which is preliminary data.</text>
</comment>
<organism evidence="3 4">
    <name type="scientific">Hohenbuehelia grisea</name>
    <dbReference type="NCBI Taxonomy" id="104357"/>
    <lineage>
        <taxon>Eukaryota</taxon>
        <taxon>Fungi</taxon>
        <taxon>Dikarya</taxon>
        <taxon>Basidiomycota</taxon>
        <taxon>Agaricomycotina</taxon>
        <taxon>Agaricomycetes</taxon>
        <taxon>Agaricomycetidae</taxon>
        <taxon>Agaricales</taxon>
        <taxon>Pleurotineae</taxon>
        <taxon>Pleurotaceae</taxon>
        <taxon>Hohenbuehelia</taxon>
    </lineage>
</organism>